<feature type="compositionally biased region" description="Low complexity" evidence="5">
    <location>
        <begin position="54"/>
        <end position="66"/>
    </location>
</feature>
<dbReference type="PANTHER" id="PTHR15427">
    <property type="entry name" value="EMILIN ELASTIN MICROFIBRIL INTERFACE-LOCATED PROTEIN ELASTIN MICROFIBRIL INTERFACER"/>
    <property type="match status" value="1"/>
</dbReference>
<protein>
    <submittedName>
        <fullName evidence="8">Adiponectin</fullName>
    </submittedName>
</protein>
<keyword evidence="3 6" id="KW-0732">Signal</keyword>
<evidence type="ECO:0000259" key="7">
    <source>
        <dbReference type="PROSITE" id="PS50871"/>
    </source>
</evidence>
<dbReference type="InterPro" id="IPR001073">
    <property type="entry name" value="C1q_dom"/>
</dbReference>
<evidence type="ECO:0000256" key="2">
    <source>
        <dbReference type="ARBA" id="ARBA00022525"/>
    </source>
</evidence>
<dbReference type="FunFam" id="2.60.120.40:FF:000001">
    <property type="entry name" value="Complement C1q B chain"/>
    <property type="match status" value="1"/>
</dbReference>
<reference evidence="8" key="1">
    <citation type="journal article" date="2019" name="Fish Shellfish Immunol.">
        <title>Adiponectin as inducer of inflammatory and apoptosis involving in immune defense in lamprey.</title>
        <authorList>
            <person name="Zhang K."/>
            <person name="Tai Z."/>
            <person name="Han Q."/>
            <person name="Pang Y."/>
            <person name="Li Q."/>
        </authorList>
    </citation>
    <scope>NUCLEOTIDE SEQUENCE</scope>
</reference>
<organism evidence="8">
    <name type="scientific">Lethenteron camtschaticum</name>
    <name type="common">Japanese lamprey</name>
    <name type="synonym">Lampetra japonica</name>
    <dbReference type="NCBI Taxonomy" id="980415"/>
    <lineage>
        <taxon>Eukaryota</taxon>
        <taxon>Metazoa</taxon>
        <taxon>Chordata</taxon>
        <taxon>Craniata</taxon>
        <taxon>Vertebrata</taxon>
        <taxon>Cyclostomata</taxon>
        <taxon>Hyperoartia</taxon>
        <taxon>Petromyzontiformes</taxon>
        <taxon>Petromyzontidae</taxon>
        <taxon>Lethenteron</taxon>
    </lineage>
</organism>
<dbReference type="Pfam" id="PF01391">
    <property type="entry name" value="Collagen"/>
    <property type="match status" value="1"/>
</dbReference>
<evidence type="ECO:0000256" key="5">
    <source>
        <dbReference type="SAM" id="MobiDB-lite"/>
    </source>
</evidence>
<keyword evidence="2" id="KW-0964">Secreted</keyword>
<feature type="signal peptide" evidence="6">
    <location>
        <begin position="1"/>
        <end position="25"/>
    </location>
</feature>
<feature type="chain" id="PRO_5020028917" evidence="6">
    <location>
        <begin position="26"/>
        <end position="267"/>
    </location>
</feature>
<feature type="region of interest" description="Disordered" evidence="5">
    <location>
        <begin position="54"/>
        <end position="134"/>
    </location>
</feature>
<dbReference type="PROSITE" id="PS50871">
    <property type="entry name" value="C1Q"/>
    <property type="match status" value="1"/>
</dbReference>
<feature type="compositionally biased region" description="Basic and acidic residues" evidence="5">
    <location>
        <begin position="81"/>
        <end position="98"/>
    </location>
</feature>
<evidence type="ECO:0000256" key="4">
    <source>
        <dbReference type="ARBA" id="ARBA00023119"/>
    </source>
</evidence>
<comment type="subcellular location">
    <subcellularLocation>
        <location evidence="1">Secreted</location>
    </subcellularLocation>
</comment>
<accession>A0A4D6QJG3</accession>
<dbReference type="GO" id="GO:0005576">
    <property type="term" value="C:extracellular region"/>
    <property type="evidence" value="ECO:0007669"/>
    <property type="project" value="UniProtKB-SubCell"/>
</dbReference>
<dbReference type="InterPro" id="IPR008983">
    <property type="entry name" value="Tumour_necrosis_fac-like_dom"/>
</dbReference>
<evidence type="ECO:0000256" key="1">
    <source>
        <dbReference type="ARBA" id="ARBA00004613"/>
    </source>
</evidence>
<keyword evidence="4" id="KW-0176">Collagen</keyword>
<evidence type="ECO:0000256" key="3">
    <source>
        <dbReference type="ARBA" id="ARBA00022729"/>
    </source>
</evidence>
<sequence length="267" mass="28014">MALWLRSSFVMLLLLQGQLPLPAMAAADVHDNEQGKCRVDYMAMPGLPGNAGIPGNPGNLGLAGPPGKDGREGHQGLPGKNGEKGDMGEQGLKGDKGSVGETGLAGKFGPMGPAGLKGDCGPQGEKGHKGDAPPDIPISAFTVGLTVPNPPSGSPIRFSKVMYNVQNHYDTLPGKFICRFPGVYYFAYHLAGGSGPTQVSLRHDGQAVQNTYSSTTSIYSMSGGSVLRLRKGDEVWLQTEGANIKAYTDVTTDSTFSGFLMYPDLPE</sequence>
<dbReference type="PRINTS" id="PR00007">
    <property type="entry name" value="COMPLEMNTC1Q"/>
</dbReference>
<dbReference type="SUPFAM" id="SSF49842">
    <property type="entry name" value="TNF-like"/>
    <property type="match status" value="1"/>
</dbReference>
<proteinExistence type="evidence at transcript level"/>
<dbReference type="InterPro" id="IPR008160">
    <property type="entry name" value="Collagen"/>
</dbReference>
<dbReference type="PANTHER" id="PTHR15427:SF21">
    <property type="entry name" value="COMPLEMENT C1Q AND TUMOR NECROSIS FACTOR-RELATED PROTEIN 9A"/>
    <property type="match status" value="1"/>
</dbReference>
<dbReference type="EMBL" id="MK681797">
    <property type="protein sequence ID" value="QCF47525.1"/>
    <property type="molecule type" value="mRNA"/>
</dbReference>
<evidence type="ECO:0000256" key="6">
    <source>
        <dbReference type="SAM" id="SignalP"/>
    </source>
</evidence>
<dbReference type="Pfam" id="PF00386">
    <property type="entry name" value="C1q"/>
    <property type="match status" value="1"/>
</dbReference>
<name>A0A4D6QJG3_LETCA</name>
<feature type="domain" description="C1q" evidence="7">
    <location>
        <begin position="134"/>
        <end position="267"/>
    </location>
</feature>
<dbReference type="GO" id="GO:0005581">
    <property type="term" value="C:collagen trimer"/>
    <property type="evidence" value="ECO:0007669"/>
    <property type="project" value="UniProtKB-KW"/>
</dbReference>
<evidence type="ECO:0000313" key="8">
    <source>
        <dbReference type="EMBL" id="QCF47525.1"/>
    </source>
</evidence>
<dbReference type="Gene3D" id="2.60.120.40">
    <property type="match status" value="1"/>
</dbReference>
<dbReference type="InterPro" id="IPR050392">
    <property type="entry name" value="Collagen/C1q_domain"/>
</dbReference>
<dbReference type="SMR" id="A0A4D6QJG3"/>
<dbReference type="AlphaFoldDB" id="A0A4D6QJG3"/>
<dbReference type="SMART" id="SM00110">
    <property type="entry name" value="C1Q"/>
    <property type="match status" value="1"/>
</dbReference>